<dbReference type="Proteomes" id="UP000823561">
    <property type="component" value="Chromosome 16"/>
</dbReference>
<dbReference type="EMBL" id="JADWDJ010000016">
    <property type="protein sequence ID" value="KAG5268824.1"/>
    <property type="molecule type" value="Genomic_DNA"/>
</dbReference>
<dbReference type="GO" id="GO:0097106">
    <property type="term" value="P:postsynaptic density organization"/>
    <property type="evidence" value="ECO:0007669"/>
    <property type="project" value="TreeGrafter"/>
</dbReference>
<accession>A0AAV6G2H2</accession>
<name>A0AAV6G2H2_9TELE</name>
<dbReference type="GO" id="GO:1904115">
    <property type="term" value="C:axon cytoplasm"/>
    <property type="evidence" value="ECO:0007669"/>
    <property type="project" value="GOC"/>
</dbReference>
<feature type="compositionally biased region" description="Polar residues" evidence="1">
    <location>
        <begin position="482"/>
        <end position="492"/>
    </location>
</feature>
<feature type="region of interest" description="Disordered" evidence="1">
    <location>
        <begin position="74"/>
        <end position="154"/>
    </location>
</feature>
<dbReference type="GO" id="GO:0008090">
    <property type="term" value="P:retrograde axonal transport"/>
    <property type="evidence" value="ECO:0007669"/>
    <property type="project" value="TreeGrafter"/>
</dbReference>
<sequence length="633" mass="65301">MAKSMARGLLYELSWVGLPADCSLSVLCSTENHEYCGGGAGPHDTMKRSLQVLRWELLSVVAILVVSVDLVSSVQEPQPSRTPQGPSSMDLASSAPLPVLPPEPPGWQEGSSSGELSAHGGGVRHVQPTASHSTPGQSHSQANALVPGTTSASAAVDGSGFGVTKQKIQGSLQRSDAGNQAHEPYGETLNEAQKMKAIASNNDTGVHVGSTTANQLQSNTSGKKDQQGGPGLVPGGESVSLAESESDSSGSPSSGTDMAAGGRGAPGVASASAIPVPPGPYRGRGDSMGFEPEGLRTGPQPRPPQEPSTEEPTDPSSLYYTTALKPSSLFSSSSSSALSLDPATADGFLRERAQTMPGSGPHHTITLRETHPLPREDPTDDLTLESGPSTGATDTSATTSLPTGGVTSNTTTYSNATDPAGNGTDASGSSQPSAVPTVGGETFPSTSNSTHTASVITDTNSTAGGPSPDIRSHGKGSAPTEAPSTASGNFLNRQVPAVTNGPWGPGNQSGPALDPSHTQATICLGKMDIVWVVLAISVPVSSCSVLLTVCCMRRKKKSANQENNLSYWNNAITMDYFNRHAVELPREIQSLETAEEQETFLPPNGDYSDSGVVLVNPFCQETLFIHRDKASDI</sequence>
<dbReference type="GO" id="GO:0014069">
    <property type="term" value="C:postsynaptic density"/>
    <property type="evidence" value="ECO:0007669"/>
    <property type="project" value="TreeGrafter"/>
</dbReference>
<keyword evidence="2" id="KW-1133">Transmembrane helix</keyword>
<feature type="compositionally biased region" description="Polar residues" evidence="1">
    <location>
        <begin position="424"/>
        <end position="434"/>
    </location>
</feature>
<feature type="region of interest" description="Disordered" evidence="1">
    <location>
        <begin position="346"/>
        <end position="515"/>
    </location>
</feature>
<feature type="compositionally biased region" description="Basic and acidic residues" evidence="1">
    <location>
        <begin position="366"/>
        <end position="377"/>
    </location>
</feature>
<dbReference type="GO" id="GO:0097484">
    <property type="term" value="P:dendrite extension"/>
    <property type="evidence" value="ECO:0007669"/>
    <property type="project" value="TreeGrafter"/>
</dbReference>
<dbReference type="InterPro" id="IPR031508">
    <property type="entry name" value="TMEM108"/>
</dbReference>
<dbReference type="PANTHER" id="PTHR28673:SF1">
    <property type="entry name" value="TRANSMEMBRANE PROTEIN 108"/>
    <property type="match status" value="1"/>
</dbReference>
<proteinExistence type="predicted"/>
<evidence type="ECO:0008006" key="5">
    <source>
        <dbReference type="Google" id="ProtNLM"/>
    </source>
</evidence>
<evidence type="ECO:0000256" key="1">
    <source>
        <dbReference type="SAM" id="MobiDB-lite"/>
    </source>
</evidence>
<feature type="compositionally biased region" description="Polar residues" evidence="1">
    <location>
        <begin position="443"/>
        <end position="464"/>
    </location>
</feature>
<feature type="compositionally biased region" description="Low complexity" evidence="1">
    <location>
        <begin position="237"/>
        <end position="254"/>
    </location>
</feature>
<keyword evidence="2" id="KW-0472">Membrane</keyword>
<keyword evidence="4" id="KW-1185">Reference proteome</keyword>
<dbReference type="PANTHER" id="PTHR28673">
    <property type="entry name" value="TRANSMEMBRANE PROTEIN 108"/>
    <property type="match status" value="1"/>
</dbReference>
<dbReference type="Pfam" id="PF15759">
    <property type="entry name" value="TMEM108"/>
    <property type="match status" value="1"/>
</dbReference>
<evidence type="ECO:0000256" key="2">
    <source>
        <dbReference type="SAM" id="Phobius"/>
    </source>
</evidence>
<feature type="region of interest" description="Disordered" evidence="1">
    <location>
        <begin position="203"/>
        <end position="321"/>
    </location>
</feature>
<reference evidence="3" key="1">
    <citation type="submission" date="2020-10" db="EMBL/GenBank/DDBJ databases">
        <title>Chromosome-scale genome assembly of the Allis shad, Alosa alosa.</title>
        <authorList>
            <person name="Margot Z."/>
            <person name="Christophe K."/>
            <person name="Cabau C."/>
            <person name="Louis A."/>
            <person name="Berthelot C."/>
            <person name="Parey E."/>
            <person name="Roest Crollius H."/>
            <person name="Montfort J."/>
            <person name="Robinson-Rechavi M."/>
            <person name="Bucao C."/>
            <person name="Bouchez O."/>
            <person name="Gislard M."/>
            <person name="Lluch J."/>
            <person name="Milhes M."/>
            <person name="Lampietro C."/>
            <person name="Lopez Roques C."/>
            <person name="Donnadieu C."/>
            <person name="Braasch I."/>
            <person name="Desvignes T."/>
            <person name="Postlethwait J."/>
            <person name="Bobe J."/>
            <person name="Guiguen Y."/>
        </authorList>
    </citation>
    <scope>NUCLEOTIDE SEQUENCE</scope>
    <source>
        <strain evidence="3">M-15738</strain>
        <tissue evidence="3">Blood</tissue>
    </source>
</reference>
<protein>
    <recommendedName>
        <fullName evidence="5">Transmembrane protein 108</fullName>
    </recommendedName>
</protein>
<feature type="compositionally biased region" description="Polar residues" evidence="1">
    <location>
        <begin position="75"/>
        <end position="91"/>
    </location>
</feature>
<feature type="compositionally biased region" description="Polar residues" evidence="1">
    <location>
        <begin position="506"/>
        <end position="515"/>
    </location>
</feature>
<dbReference type="AlphaFoldDB" id="A0AAV6G2H2"/>
<feature type="compositionally biased region" description="Polar residues" evidence="1">
    <location>
        <begin position="128"/>
        <end position="153"/>
    </location>
</feature>
<feature type="compositionally biased region" description="Low complexity" evidence="1">
    <location>
        <begin position="386"/>
        <end position="400"/>
    </location>
</feature>
<evidence type="ECO:0000313" key="3">
    <source>
        <dbReference type="EMBL" id="KAG5268824.1"/>
    </source>
</evidence>
<feature type="compositionally biased region" description="Polar residues" evidence="1">
    <location>
        <begin position="203"/>
        <end position="221"/>
    </location>
</feature>
<dbReference type="GO" id="GO:0005769">
    <property type="term" value="C:early endosome"/>
    <property type="evidence" value="ECO:0007669"/>
    <property type="project" value="TreeGrafter"/>
</dbReference>
<keyword evidence="2" id="KW-0812">Transmembrane</keyword>
<gene>
    <name evidence="3" type="ORF">AALO_G00216890</name>
</gene>
<organism evidence="3 4">
    <name type="scientific">Alosa alosa</name>
    <name type="common">allis shad</name>
    <dbReference type="NCBI Taxonomy" id="278164"/>
    <lineage>
        <taxon>Eukaryota</taxon>
        <taxon>Metazoa</taxon>
        <taxon>Chordata</taxon>
        <taxon>Craniata</taxon>
        <taxon>Vertebrata</taxon>
        <taxon>Euteleostomi</taxon>
        <taxon>Actinopterygii</taxon>
        <taxon>Neopterygii</taxon>
        <taxon>Teleostei</taxon>
        <taxon>Clupei</taxon>
        <taxon>Clupeiformes</taxon>
        <taxon>Clupeoidei</taxon>
        <taxon>Clupeidae</taxon>
        <taxon>Alosa</taxon>
    </lineage>
</organism>
<evidence type="ECO:0000313" key="4">
    <source>
        <dbReference type="Proteomes" id="UP000823561"/>
    </source>
</evidence>
<dbReference type="GO" id="GO:0010008">
    <property type="term" value="C:endosome membrane"/>
    <property type="evidence" value="ECO:0007669"/>
    <property type="project" value="TreeGrafter"/>
</dbReference>
<comment type="caution">
    <text evidence="3">The sequence shown here is derived from an EMBL/GenBank/DDBJ whole genome shotgun (WGS) entry which is preliminary data.</text>
</comment>
<feature type="transmembrane region" description="Helical" evidence="2">
    <location>
        <begin position="529"/>
        <end position="551"/>
    </location>
</feature>
<feature type="compositionally biased region" description="Polar residues" evidence="1">
    <location>
        <begin position="401"/>
        <end position="417"/>
    </location>
</feature>